<dbReference type="AlphaFoldDB" id="A0A835FMJ9"/>
<proteinExistence type="predicted"/>
<dbReference type="Proteomes" id="UP000636709">
    <property type="component" value="Unassembled WGS sequence"/>
</dbReference>
<dbReference type="PANTHER" id="PTHR33085">
    <property type="entry name" value="OS12G0113100 PROTEIN-RELATED"/>
    <property type="match status" value="1"/>
</dbReference>
<protein>
    <submittedName>
        <fullName evidence="1">Uncharacterized protein</fullName>
    </submittedName>
</protein>
<organism evidence="1 2">
    <name type="scientific">Digitaria exilis</name>
    <dbReference type="NCBI Taxonomy" id="1010633"/>
    <lineage>
        <taxon>Eukaryota</taxon>
        <taxon>Viridiplantae</taxon>
        <taxon>Streptophyta</taxon>
        <taxon>Embryophyta</taxon>
        <taxon>Tracheophyta</taxon>
        <taxon>Spermatophyta</taxon>
        <taxon>Magnoliopsida</taxon>
        <taxon>Liliopsida</taxon>
        <taxon>Poales</taxon>
        <taxon>Poaceae</taxon>
        <taxon>PACMAD clade</taxon>
        <taxon>Panicoideae</taxon>
        <taxon>Panicodae</taxon>
        <taxon>Paniceae</taxon>
        <taxon>Anthephorinae</taxon>
        <taxon>Digitaria</taxon>
    </lineage>
</organism>
<dbReference type="PANTHER" id="PTHR33085:SF42">
    <property type="entry name" value="DUF1618 DOMAIN-CONTAINING PROTEIN"/>
    <property type="match status" value="1"/>
</dbReference>
<comment type="caution">
    <text evidence="1">The sequence shown here is derived from an EMBL/GenBank/DDBJ whole genome shotgun (WGS) entry which is preliminary data.</text>
</comment>
<reference evidence="1" key="1">
    <citation type="submission" date="2020-07" db="EMBL/GenBank/DDBJ databases">
        <title>Genome sequence and genetic diversity analysis of an under-domesticated orphan crop, white fonio (Digitaria exilis).</title>
        <authorList>
            <person name="Bennetzen J.L."/>
            <person name="Chen S."/>
            <person name="Ma X."/>
            <person name="Wang X."/>
            <person name="Yssel A.E.J."/>
            <person name="Chaluvadi S.R."/>
            <person name="Johnson M."/>
            <person name="Gangashetty P."/>
            <person name="Hamidou F."/>
            <person name="Sanogo M.D."/>
            <person name="Zwaenepoel A."/>
            <person name="Wallace J."/>
            <person name="Van De Peer Y."/>
            <person name="Van Deynze A."/>
        </authorList>
    </citation>
    <scope>NUCLEOTIDE SEQUENCE</scope>
    <source>
        <tissue evidence="1">Leaves</tissue>
    </source>
</reference>
<keyword evidence="2" id="KW-1185">Reference proteome</keyword>
<accession>A0A835FMJ9</accession>
<name>A0A835FMJ9_9POAL</name>
<gene>
    <name evidence="1" type="ORF">HU200_008777</name>
</gene>
<evidence type="ECO:0000313" key="2">
    <source>
        <dbReference type="Proteomes" id="UP000636709"/>
    </source>
</evidence>
<dbReference type="Pfam" id="PF07893">
    <property type="entry name" value="DUF1668"/>
    <property type="match status" value="1"/>
</dbReference>
<dbReference type="EMBL" id="JACEFO010000592">
    <property type="protein sequence ID" value="KAF8762931.1"/>
    <property type="molecule type" value="Genomic_DNA"/>
</dbReference>
<evidence type="ECO:0000313" key="1">
    <source>
        <dbReference type="EMBL" id="KAF8762931.1"/>
    </source>
</evidence>
<sequence length="395" mass="43756">MGLHHLRPRPHLLLLLVADLDADHQRRRLPPPYLRLEAPWLFASVGTKIIATHPRDNFRDSVPDGFLPMVDVHSKAINFAPGDTFHHLPIFFSGDGEVYSLDSAGFKTLSLKPMWPPRLEFESRCRDVWSWCRLPDPPFRRFDITSYAMDPREGGKKTLLVSTAMATFAFDTTAGARVWYKPYADGWSMPFTGRAHFVSRLDAFVGLSNDPENLGHLCSCKVVDDGRRRSSFRISKEKLFSEDSAEDHAGATLLYSGESSSSNSEAEFCLVQCICSGDDTAAGAGGMQCASTGDSSSIDDLKPHKIPLSGKDVPRCVSYFYRATTFSLGYDDSNGGGLTTGGSRRVRCYKVPQGITQTSFLTICRVLAVKCNANIMHLQSCDNISLSLIFYRVSL</sequence>
<dbReference type="InterPro" id="IPR012871">
    <property type="entry name" value="DUF1668_ORYSA"/>
</dbReference>